<accession>A0A8J4V1N2</accession>
<evidence type="ECO:0000313" key="2">
    <source>
        <dbReference type="EMBL" id="KAF2075613.1"/>
    </source>
</evidence>
<dbReference type="PANTHER" id="PTHR10182:SF3">
    <property type="entry name" value="PROTEIN MO25"/>
    <property type="match status" value="1"/>
</dbReference>
<protein>
    <recommendedName>
        <fullName evidence="4">Mo25-like family protein</fullName>
    </recommendedName>
</protein>
<evidence type="ECO:0000313" key="3">
    <source>
        <dbReference type="Proteomes" id="UP000695562"/>
    </source>
</evidence>
<dbReference type="InterPro" id="IPR016024">
    <property type="entry name" value="ARM-type_fold"/>
</dbReference>
<dbReference type="GO" id="GO:0035556">
    <property type="term" value="P:intracellular signal transduction"/>
    <property type="evidence" value="ECO:0007669"/>
    <property type="project" value="TreeGrafter"/>
</dbReference>
<dbReference type="EMBL" id="AJWJ01000092">
    <property type="protein sequence ID" value="KAF2075613.1"/>
    <property type="molecule type" value="Genomic_DNA"/>
</dbReference>
<gene>
    <name evidence="2" type="ORF">CYY_003081</name>
</gene>
<dbReference type="SUPFAM" id="SSF48371">
    <property type="entry name" value="ARM repeat"/>
    <property type="match status" value="1"/>
</dbReference>
<name>A0A8J4V1N2_9MYCE</name>
<evidence type="ECO:0008006" key="4">
    <source>
        <dbReference type="Google" id="ProtNLM"/>
    </source>
</evidence>
<dbReference type="InterPro" id="IPR011989">
    <property type="entry name" value="ARM-like"/>
</dbReference>
<proteinExistence type="inferred from homology"/>
<dbReference type="PANTHER" id="PTHR10182">
    <property type="entry name" value="CALCIUM-BINDING PROTEIN 39-RELATED"/>
    <property type="match status" value="1"/>
</dbReference>
<dbReference type="OrthoDB" id="609103at2759"/>
<reference evidence="2" key="1">
    <citation type="submission" date="2020-01" db="EMBL/GenBank/DDBJ databases">
        <title>Development of genomics and gene disruption for Polysphondylium violaceum indicates a role for the polyketide synthase stlB in stalk morphogenesis.</title>
        <authorList>
            <person name="Narita B."/>
            <person name="Kawabe Y."/>
            <person name="Kin K."/>
            <person name="Saito T."/>
            <person name="Gibbs R."/>
            <person name="Kuspa A."/>
            <person name="Muzny D."/>
            <person name="Queller D."/>
            <person name="Richards S."/>
            <person name="Strassman J."/>
            <person name="Sucgang R."/>
            <person name="Worley K."/>
            <person name="Schaap P."/>
        </authorList>
    </citation>
    <scope>NUCLEOTIDE SEQUENCE</scope>
    <source>
        <strain evidence="2">QSvi11</strain>
    </source>
</reference>
<comment type="similarity">
    <text evidence="1">Belongs to the Mo25 family.</text>
</comment>
<dbReference type="AlphaFoldDB" id="A0A8J4V1N2"/>
<dbReference type="Proteomes" id="UP000695562">
    <property type="component" value="Unassembled WGS sequence"/>
</dbReference>
<comment type="caution">
    <text evidence="2">The sequence shown here is derived from an EMBL/GenBank/DDBJ whole genome shotgun (WGS) entry which is preliminary data.</text>
</comment>
<keyword evidence="3" id="KW-1185">Reference proteome</keyword>
<dbReference type="Pfam" id="PF08569">
    <property type="entry name" value="Mo25"/>
    <property type="match status" value="1"/>
</dbReference>
<sequence length="337" mass="38699">MNIFSFNKKQKTPAELVKSIKESLASIEKSGPNSKSSEKASEEISKCLQEMKKILYGDSEHEPNQEAVGSLSAEICANDLIPILIKDLSKLEFEAKKDFAQIFNILLRFKNGARAPTVEYISKNSDILDSLVKGYEQQDIALNCGTMLRECIKHESLAKALIYSPNFWEFFEFVEVSNFDVASDTFATFKELLTKHKALSADFLEKNYDQVFEKYTTLLNSQNYVTRRQSIKLLGELLLDRSNFNIMTKYISSASNLKLMMNLLRDKSKSIQYEAFHVFKVFVANPNKTKPILEILTKNKDRLITFLTQFHNDKEEEQFNDEKTFLVKQIQAIPTDS</sequence>
<organism evidence="2 3">
    <name type="scientific">Polysphondylium violaceum</name>
    <dbReference type="NCBI Taxonomy" id="133409"/>
    <lineage>
        <taxon>Eukaryota</taxon>
        <taxon>Amoebozoa</taxon>
        <taxon>Evosea</taxon>
        <taxon>Eumycetozoa</taxon>
        <taxon>Dictyostelia</taxon>
        <taxon>Dictyosteliales</taxon>
        <taxon>Dictyosteliaceae</taxon>
        <taxon>Polysphondylium</taxon>
    </lineage>
</organism>
<dbReference type="GO" id="GO:0043539">
    <property type="term" value="F:protein serine/threonine kinase activator activity"/>
    <property type="evidence" value="ECO:0007669"/>
    <property type="project" value="TreeGrafter"/>
</dbReference>
<evidence type="ECO:0000256" key="1">
    <source>
        <dbReference type="ARBA" id="ARBA00011012"/>
    </source>
</evidence>
<dbReference type="InterPro" id="IPR013878">
    <property type="entry name" value="Mo25"/>
</dbReference>
<dbReference type="FunFam" id="1.25.10.10:FF:000257">
    <property type="entry name" value="Conidiophore development protein hymA"/>
    <property type="match status" value="1"/>
</dbReference>
<dbReference type="Gene3D" id="1.25.10.10">
    <property type="entry name" value="Leucine-rich Repeat Variant"/>
    <property type="match status" value="1"/>
</dbReference>
<dbReference type="GO" id="GO:0005737">
    <property type="term" value="C:cytoplasm"/>
    <property type="evidence" value="ECO:0007669"/>
    <property type="project" value="UniProtKB-ARBA"/>
</dbReference>